<dbReference type="EMBL" id="BLAL01000028">
    <property type="protein sequence ID" value="GES77173.1"/>
    <property type="molecule type" value="Genomic_DNA"/>
</dbReference>
<name>A0A8H3L0B1_9GLOM</name>
<accession>A0A8H3L0B1</accession>
<evidence type="ECO:0000313" key="2">
    <source>
        <dbReference type="Proteomes" id="UP000615446"/>
    </source>
</evidence>
<evidence type="ECO:0000313" key="1">
    <source>
        <dbReference type="EMBL" id="GES77173.1"/>
    </source>
</evidence>
<dbReference type="Proteomes" id="UP000615446">
    <property type="component" value="Unassembled WGS sequence"/>
</dbReference>
<gene>
    <name evidence="1" type="ORF">RCL2_000455400</name>
</gene>
<reference evidence="1" key="1">
    <citation type="submission" date="2019-10" db="EMBL/GenBank/DDBJ databases">
        <title>Conservation and host-specific expression of non-tandemly repeated heterogenous ribosome RNA gene in arbuscular mycorrhizal fungi.</title>
        <authorList>
            <person name="Maeda T."/>
            <person name="Kobayashi Y."/>
            <person name="Nakagawa T."/>
            <person name="Ezawa T."/>
            <person name="Yamaguchi K."/>
            <person name="Bino T."/>
            <person name="Nishimoto Y."/>
            <person name="Shigenobu S."/>
            <person name="Kawaguchi M."/>
        </authorList>
    </citation>
    <scope>NUCLEOTIDE SEQUENCE</scope>
    <source>
        <strain evidence="1">HR1</strain>
    </source>
</reference>
<comment type="caution">
    <text evidence="1">The sequence shown here is derived from an EMBL/GenBank/DDBJ whole genome shotgun (WGS) entry which is preliminary data.</text>
</comment>
<dbReference type="AlphaFoldDB" id="A0A8H3L0B1"/>
<proteinExistence type="predicted"/>
<protein>
    <submittedName>
        <fullName evidence="1">Uncharacterized protein</fullName>
    </submittedName>
</protein>
<organism evidence="1 2">
    <name type="scientific">Rhizophagus clarus</name>
    <dbReference type="NCBI Taxonomy" id="94130"/>
    <lineage>
        <taxon>Eukaryota</taxon>
        <taxon>Fungi</taxon>
        <taxon>Fungi incertae sedis</taxon>
        <taxon>Mucoromycota</taxon>
        <taxon>Glomeromycotina</taxon>
        <taxon>Glomeromycetes</taxon>
        <taxon>Glomerales</taxon>
        <taxon>Glomeraceae</taxon>
        <taxon>Rhizophagus</taxon>
    </lineage>
</organism>
<sequence length="112" mass="12972">MTGLLELREVLSDEKHDRTIGIKCCRTKSMTGLLELRTIKCCQTKNAGDEFSGLIGIQSLNDDEIAEITKVNNNLDDNYEDENFETLLEKTEENIDNQYEIQYNIWLNYNSM</sequence>